<dbReference type="InterPro" id="IPR003615">
    <property type="entry name" value="HNH_nuc"/>
</dbReference>
<proteinExistence type="predicted"/>
<name>A0A0K2SHL6_LIMPI</name>
<dbReference type="Gene3D" id="1.10.30.50">
    <property type="match status" value="1"/>
</dbReference>
<feature type="domain" description="HNH nuclease" evidence="1">
    <location>
        <begin position="196"/>
        <end position="253"/>
    </location>
</feature>
<dbReference type="EMBL" id="AP014924">
    <property type="protein sequence ID" value="BAS26319.1"/>
    <property type="molecule type" value="Genomic_DNA"/>
</dbReference>
<evidence type="ECO:0000259" key="1">
    <source>
        <dbReference type="SMART" id="SM00507"/>
    </source>
</evidence>
<dbReference type="GO" id="GO:0003676">
    <property type="term" value="F:nucleic acid binding"/>
    <property type="evidence" value="ECO:0007669"/>
    <property type="project" value="InterPro"/>
</dbReference>
<dbReference type="KEGG" id="lpil:LIP_0462"/>
<evidence type="ECO:0000313" key="2">
    <source>
        <dbReference type="EMBL" id="BAS26319.1"/>
    </source>
</evidence>
<organism evidence="2 3">
    <name type="scientific">Limnochorda pilosa</name>
    <dbReference type="NCBI Taxonomy" id="1555112"/>
    <lineage>
        <taxon>Bacteria</taxon>
        <taxon>Bacillati</taxon>
        <taxon>Bacillota</taxon>
        <taxon>Limnochordia</taxon>
        <taxon>Limnochordales</taxon>
        <taxon>Limnochordaceae</taxon>
        <taxon>Limnochorda</taxon>
    </lineage>
</organism>
<dbReference type="Pfam" id="PF01844">
    <property type="entry name" value="HNH"/>
    <property type="match status" value="1"/>
</dbReference>
<reference evidence="3" key="2">
    <citation type="journal article" date="2016" name="Int. J. Syst. Evol. Microbiol.">
        <title>Complete genome sequence and cell structure of Limnochorda pilosa, a Gram-negative spore-former within the phylum Firmicutes.</title>
        <authorList>
            <person name="Watanabe M."/>
            <person name="Kojima H."/>
            <person name="Fukui M."/>
        </authorList>
    </citation>
    <scope>NUCLEOTIDE SEQUENCE [LARGE SCALE GENOMIC DNA]</scope>
    <source>
        <strain evidence="3">HC45</strain>
    </source>
</reference>
<sequence length="289" mass="33023">MDVLYYWRSDNYRQDRAFGFGYHLNQGSPLLSRLERGAHVWAFTRRARDGAYVLAADLVVGAVTANRAGYRYGRWRVWGDLERTRYFDVDHGPDAEPVLRSLTIRAASRHLGQSFQGYAAVRPLRPDDAARLADFAAYLPMEPRVPIIYTEDQFEAAFLQGGIDLVRHHMVRETAADLDVRQAYLYRPARVARSQALARELYQLYEGRCQLCGMDPGKRLGAEISQAHHVVWLSRGGDDELENLVLLCPNHHRSVHVVDAPLDYRGPAFLFPNGVREEVRINRHLPVAR</sequence>
<accession>A0A0K2SHL6</accession>
<dbReference type="InterPro" id="IPR002711">
    <property type="entry name" value="HNH"/>
</dbReference>
<keyword evidence="3" id="KW-1185">Reference proteome</keyword>
<dbReference type="SMART" id="SM00507">
    <property type="entry name" value="HNHc"/>
    <property type="match status" value="1"/>
</dbReference>
<protein>
    <recommendedName>
        <fullName evidence="1">HNH nuclease domain-containing protein</fullName>
    </recommendedName>
</protein>
<dbReference type="OrthoDB" id="9779761at2"/>
<dbReference type="AlphaFoldDB" id="A0A0K2SHL6"/>
<dbReference type="Proteomes" id="UP000065807">
    <property type="component" value="Chromosome"/>
</dbReference>
<dbReference type="GO" id="GO:0004519">
    <property type="term" value="F:endonuclease activity"/>
    <property type="evidence" value="ECO:0007669"/>
    <property type="project" value="InterPro"/>
</dbReference>
<dbReference type="CDD" id="cd00085">
    <property type="entry name" value="HNHc"/>
    <property type="match status" value="1"/>
</dbReference>
<gene>
    <name evidence="2" type="ORF">LIP_0462</name>
</gene>
<dbReference type="GO" id="GO:0008270">
    <property type="term" value="F:zinc ion binding"/>
    <property type="evidence" value="ECO:0007669"/>
    <property type="project" value="InterPro"/>
</dbReference>
<reference evidence="3" key="1">
    <citation type="submission" date="2015-07" db="EMBL/GenBank/DDBJ databases">
        <title>Complete genome sequence and phylogenetic analysis of Limnochorda pilosa.</title>
        <authorList>
            <person name="Watanabe M."/>
            <person name="Kojima H."/>
            <person name="Fukui M."/>
        </authorList>
    </citation>
    <scope>NUCLEOTIDE SEQUENCE [LARGE SCALE GENOMIC DNA]</scope>
    <source>
        <strain evidence="3">HC45</strain>
    </source>
</reference>
<evidence type="ECO:0000313" key="3">
    <source>
        <dbReference type="Proteomes" id="UP000065807"/>
    </source>
</evidence>